<keyword evidence="3 4" id="KW-0479">Metal-binding</keyword>
<dbReference type="Proteomes" id="UP000621492">
    <property type="component" value="Unassembled WGS sequence"/>
</dbReference>
<reference evidence="6" key="1">
    <citation type="journal article" date="2014" name="Int. J. Syst. Evol. Microbiol.">
        <title>Complete genome sequence of Corynebacterium casei LMG S-19264T (=DSM 44701T), isolated from a smear-ripened cheese.</title>
        <authorList>
            <consortium name="US DOE Joint Genome Institute (JGI-PGF)"/>
            <person name="Walter F."/>
            <person name="Albersmeier A."/>
            <person name="Kalinowski J."/>
            <person name="Ruckert C."/>
        </authorList>
    </citation>
    <scope>NUCLEOTIDE SEQUENCE</scope>
    <source>
        <strain evidence="6">CGMCC 1.15454</strain>
    </source>
</reference>
<dbReference type="EMBL" id="BMJD01000001">
    <property type="protein sequence ID" value="GGB29160.1"/>
    <property type="molecule type" value="Genomic_DNA"/>
</dbReference>
<proteinExistence type="inferred from homology"/>
<dbReference type="FunFam" id="3.30.70.120:FF:000006">
    <property type="entry name" value="GTP cyclohydrolase 1 type 2 homolog"/>
    <property type="match status" value="1"/>
</dbReference>
<dbReference type="InterPro" id="IPR002678">
    <property type="entry name" value="DUF34/NIF3"/>
</dbReference>
<reference evidence="6" key="2">
    <citation type="submission" date="2020-09" db="EMBL/GenBank/DDBJ databases">
        <authorList>
            <person name="Sun Q."/>
            <person name="Zhou Y."/>
        </authorList>
    </citation>
    <scope>NUCLEOTIDE SEQUENCE</scope>
    <source>
        <strain evidence="6">CGMCC 1.15454</strain>
    </source>
</reference>
<dbReference type="InterPro" id="IPR017221">
    <property type="entry name" value="DUF34/NIF3_bac"/>
</dbReference>
<feature type="binding site" evidence="5">
    <location>
        <position position="69"/>
    </location>
    <ligand>
        <name>a divalent metal cation</name>
        <dbReference type="ChEBI" id="CHEBI:60240"/>
        <label>1</label>
    </ligand>
</feature>
<gene>
    <name evidence="6" type="ORF">GCM10011409_03130</name>
</gene>
<feature type="binding site" evidence="5">
    <location>
        <position position="107"/>
    </location>
    <ligand>
        <name>a divalent metal cation</name>
        <dbReference type="ChEBI" id="CHEBI:60240"/>
        <label>1</label>
    </ligand>
</feature>
<dbReference type="InterPro" id="IPR015867">
    <property type="entry name" value="N-reg_PII/ATP_PRibTrfase_C"/>
</dbReference>
<evidence type="ECO:0000256" key="4">
    <source>
        <dbReference type="PIRNR" id="PIRNR037489"/>
    </source>
</evidence>
<dbReference type="Pfam" id="PF01784">
    <property type="entry name" value="DUF34_NIF3"/>
    <property type="match status" value="1"/>
</dbReference>
<dbReference type="PANTHER" id="PTHR13799">
    <property type="entry name" value="NGG1 INTERACTING FACTOR 3"/>
    <property type="match status" value="1"/>
</dbReference>
<evidence type="ECO:0000313" key="7">
    <source>
        <dbReference type="Proteomes" id="UP000621492"/>
    </source>
</evidence>
<dbReference type="Gene3D" id="3.30.70.120">
    <property type="match status" value="1"/>
</dbReference>
<accession>A0A9W5X3R3</accession>
<evidence type="ECO:0000256" key="5">
    <source>
        <dbReference type="PIRSR" id="PIRSR602678-1"/>
    </source>
</evidence>
<dbReference type="SUPFAM" id="SSF102705">
    <property type="entry name" value="NIF3 (NGG1p interacting factor 3)-like"/>
    <property type="match status" value="1"/>
</dbReference>
<dbReference type="FunFam" id="3.40.1390.30:FF:000001">
    <property type="entry name" value="GTP cyclohydrolase 1 type 2"/>
    <property type="match status" value="1"/>
</dbReference>
<evidence type="ECO:0000256" key="2">
    <source>
        <dbReference type="ARBA" id="ARBA00022112"/>
    </source>
</evidence>
<evidence type="ECO:0000313" key="6">
    <source>
        <dbReference type="EMBL" id="GGB29160.1"/>
    </source>
</evidence>
<feature type="binding site" evidence="5">
    <location>
        <position position="336"/>
    </location>
    <ligand>
        <name>a divalent metal cation</name>
        <dbReference type="ChEBI" id="CHEBI:60240"/>
        <label>1</label>
    </ligand>
</feature>
<organism evidence="6 7">
    <name type="scientific">Lentibacillus populi</name>
    <dbReference type="NCBI Taxonomy" id="1827502"/>
    <lineage>
        <taxon>Bacteria</taxon>
        <taxon>Bacillati</taxon>
        <taxon>Bacillota</taxon>
        <taxon>Bacilli</taxon>
        <taxon>Bacillales</taxon>
        <taxon>Bacillaceae</taxon>
        <taxon>Lentibacillus</taxon>
    </lineage>
</organism>
<dbReference type="NCBIfam" id="TIGR00486">
    <property type="entry name" value="YbgI_SA1388"/>
    <property type="match status" value="1"/>
</dbReference>
<dbReference type="PIRSF" id="PIRSF037489">
    <property type="entry name" value="UCP037489_NIF3_YqfO"/>
    <property type="match status" value="1"/>
</dbReference>
<comment type="caution">
    <text evidence="6">The sequence shown here is derived from an EMBL/GenBank/DDBJ whole genome shotgun (WGS) entry which is preliminary data.</text>
</comment>
<dbReference type="InterPro" id="IPR036069">
    <property type="entry name" value="DUF34/NIF3_sf"/>
</dbReference>
<dbReference type="PANTHER" id="PTHR13799:SF14">
    <property type="entry name" value="GTP CYCLOHYDROLASE 1 TYPE 2 HOMOLOG"/>
    <property type="match status" value="1"/>
</dbReference>
<feature type="binding site" evidence="5">
    <location>
        <position position="68"/>
    </location>
    <ligand>
        <name>a divalent metal cation</name>
        <dbReference type="ChEBI" id="CHEBI:60240"/>
        <label>1</label>
    </ligand>
</feature>
<dbReference type="GO" id="GO:0046872">
    <property type="term" value="F:metal ion binding"/>
    <property type="evidence" value="ECO:0007669"/>
    <property type="project" value="UniProtKB-UniRule"/>
</dbReference>
<name>A0A9W5X3R3_9BACI</name>
<dbReference type="Gene3D" id="3.40.1390.30">
    <property type="entry name" value="NIF3 (NGG1p interacting factor 3)-like"/>
    <property type="match status" value="1"/>
</dbReference>
<keyword evidence="7" id="KW-1185">Reference proteome</keyword>
<evidence type="ECO:0000256" key="1">
    <source>
        <dbReference type="ARBA" id="ARBA00006964"/>
    </source>
</evidence>
<dbReference type="AlphaFoldDB" id="A0A9W5X3R3"/>
<sequence length="371" mass="41469">MSNTVQNADVFSAMEQWAPKWLAYDWDNVGLQVGAFNRPVKKVMITLDVLESVVDEAIDKQVNLIVAHHPLLFKPVKQLNLDSVQGRIVQKLIQHHISVYAAHTNLDAATGGVNDILCDTIGINQQDVLLESHTEKLVKFSVFVPRTHTEDIMDALSEAGAGHIGNYSHCTFQTEGRGTFKPLEGTNPYIGSENELAMVEEVKIETIVPEERITNVVKTVTDRHPYEEVAYDIYPLENKAKMYGIGRIGTLKQGMSLNELCEHVKTALDISHVRVTGDVTKQIKKIAILGGSGEKYIHVAKAKGADAYITGDMTFHTAQDAWQMGLAVIDPGHHVEKVMKKKVQQYLEQRFDKQDIQIIISEANTEPFRFI</sequence>
<dbReference type="RefSeq" id="WP_155554107.1">
    <property type="nucleotide sequence ID" value="NZ_BMJD01000001.1"/>
</dbReference>
<feature type="binding site" evidence="5">
    <location>
        <position position="333"/>
    </location>
    <ligand>
        <name>a divalent metal cation</name>
        <dbReference type="ChEBI" id="CHEBI:60240"/>
        <label>1</label>
    </ligand>
</feature>
<comment type="similarity">
    <text evidence="1 4">Belongs to the GTP cyclohydrolase I type 2/NIF3 family.</text>
</comment>
<evidence type="ECO:0000256" key="3">
    <source>
        <dbReference type="ARBA" id="ARBA00022723"/>
    </source>
</evidence>
<dbReference type="GO" id="GO:0005737">
    <property type="term" value="C:cytoplasm"/>
    <property type="evidence" value="ECO:0007669"/>
    <property type="project" value="TreeGrafter"/>
</dbReference>
<protein>
    <recommendedName>
        <fullName evidence="2 4">GTP cyclohydrolase 1 type 2 homolog</fullName>
    </recommendedName>
</protein>